<dbReference type="GO" id="GO:0005876">
    <property type="term" value="C:spindle microtubule"/>
    <property type="evidence" value="ECO:0007669"/>
    <property type="project" value="TreeGrafter"/>
</dbReference>
<dbReference type="InterPro" id="IPR036961">
    <property type="entry name" value="Kinesin_motor_dom_sf"/>
</dbReference>
<feature type="compositionally biased region" description="Polar residues" evidence="6">
    <location>
        <begin position="141"/>
        <end position="163"/>
    </location>
</feature>
<evidence type="ECO:0000256" key="6">
    <source>
        <dbReference type="SAM" id="MobiDB-lite"/>
    </source>
</evidence>
<keyword evidence="2" id="KW-0963">Cytoplasm</keyword>
<dbReference type="InterPro" id="IPR001752">
    <property type="entry name" value="Kinesin_motor_dom"/>
</dbReference>
<dbReference type="PROSITE" id="PS50067">
    <property type="entry name" value="KINESIN_MOTOR_2"/>
    <property type="match status" value="1"/>
</dbReference>
<evidence type="ECO:0000259" key="7">
    <source>
        <dbReference type="PROSITE" id="PS50067"/>
    </source>
</evidence>
<dbReference type="Gene3D" id="3.40.850.10">
    <property type="entry name" value="Kinesin motor domain"/>
    <property type="match status" value="1"/>
</dbReference>
<comment type="subcellular location">
    <subcellularLocation>
        <location evidence="1">Cytoplasm</location>
        <location evidence="1">Cytoskeleton</location>
    </subcellularLocation>
</comment>
<dbReference type="OrthoDB" id="3176171at2759"/>
<comment type="similarity">
    <text evidence="5">Belongs to the TRAFAC class myosin-kinesin ATPase superfamily. Kinesin family.</text>
</comment>
<dbReference type="InterPro" id="IPR047149">
    <property type="entry name" value="KIF11-like"/>
</dbReference>
<evidence type="ECO:0000256" key="3">
    <source>
        <dbReference type="ARBA" id="ARBA00023175"/>
    </source>
</evidence>
<keyword evidence="4" id="KW-0206">Cytoskeleton</keyword>
<dbReference type="InterPro" id="IPR027417">
    <property type="entry name" value="P-loop_NTPase"/>
</dbReference>
<dbReference type="EMBL" id="CAIX01000121">
    <property type="protein sequence ID" value="CCI46251.1"/>
    <property type="molecule type" value="Genomic_DNA"/>
</dbReference>
<keyword evidence="3" id="KW-0505">Motor protein</keyword>
<accession>A0A024GHQ8</accession>
<protein>
    <recommendedName>
        <fullName evidence="7">Kinesin motor domain-containing protein</fullName>
    </recommendedName>
</protein>
<evidence type="ECO:0000256" key="5">
    <source>
        <dbReference type="PROSITE-ProRule" id="PRU00283"/>
    </source>
</evidence>
<proteinExistence type="inferred from homology"/>
<dbReference type="GO" id="GO:0072686">
    <property type="term" value="C:mitotic spindle"/>
    <property type="evidence" value="ECO:0007669"/>
    <property type="project" value="TreeGrafter"/>
</dbReference>
<evidence type="ECO:0000256" key="1">
    <source>
        <dbReference type="ARBA" id="ARBA00004245"/>
    </source>
</evidence>
<dbReference type="GO" id="GO:0008574">
    <property type="term" value="F:plus-end-directed microtubule motor activity"/>
    <property type="evidence" value="ECO:0007669"/>
    <property type="project" value="TreeGrafter"/>
</dbReference>
<feature type="region of interest" description="Disordered" evidence="6">
    <location>
        <begin position="134"/>
        <end position="163"/>
    </location>
</feature>
<sequence length="211" mass="24058">MSHEFQYDHVFTEKDDQLTVFDVVARPAVKDIMDGYNSAIITYRQTASGKTYALQGDDTDRPEGQEIVPRTAVELFNFVSIMVMQSWAKKINNEGVRNELKSTDDFMDIVTMLQKDLQLEKNRVDLLKSRLECSAPPENVPASSDQGRSVMRSTPTSDETAMSSEVCTIEAMQQLQKKFKKLEEDYLKVQLESYRRGLNIQDLEAQLDSKA</sequence>
<name>A0A024GHQ8_9STRA</name>
<dbReference type="GO" id="GO:0090307">
    <property type="term" value="P:mitotic spindle assembly"/>
    <property type="evidence" value="ECO:0007669"/>
    <property type="project" value="TreeGrafter"/>
</dbReference>
<evidence type="ECO:0000313" key="8">
    <source>
        <dbReference type="EMBL" id="CCI46251.1"/>
    </source>
</evidence>
<evidence type="ECO:0000256" key="4">
    <source>
        <dbReference type="ARBA" id="ARBA00023212"/>
    </source>
</evidence>
<dbReference type="Pfam" id="PF00225">
    <property type="entry name" value="Kinesin"/>
    <property type="match status" value="1"/>
</dbReference>
<dbReference type="GO" id="GO:0051231">
    <property type="term" value="P:spindle elongation"/>
    <property type="evidence" value="ECO:0007669"/>
    <property type="project" value="TreeGrafter"/>
</dbReference>
<feature type="domain" description="Kinesin motor" evidence="7">
    <location>
        <begin position="1"/>
        <end position="211"/>
    </location>
</feature>
<dbReference type="AlphaFoldDB" id="A0A024GHQ8"/>
<keyword evidence="9" id="KW-1185">Reference proteome</keyword>
<comment type="caution">
    <text evidence="8">The sequence shown here is derived from an EMBL/GenBank/DDBJ whole genome shotgun (WGS) entry which is preliminary data.</text>
</comment>
<dbReference type="InParanoid" id="A0A024GHQ8"/>
<gene>
    <name evidence="8" type="ORF">BN9_071800</name>
</gene>
<comment type="caution">
    <text evidence="5">Lacks conserved residue(s) required for the propagation of feature annotation.</text>
</comment>
<dbReference type="GO" id="GO:0008017">
    <property type="term" value="F:microtubule binding"/>
    <property type="evidence" value="ECO:0007669"/>
    <property type="project" value="InterPro"/>
</dbReference>
<dbReference type="PANTHER" id="PTHR47970:SF12">
    <property type="entry name" value="KINESIN FAMILY MEMBER 11"/>
    <property type="match status" value="1"/>
</dbReference>
<dbReference type="STRING" id="65357.A0A024GHQ8"/>
<evidence type="ECO:0000313" key="9">
    <source>
        <dbReference type="Proteomes" id="UP000053237"/>
    </source>
</evidence>
<dbReference type="GO" id="GO:0007018">
    <property type="term" value="P:microtubule-based movement"/>
    <property type="evidence" value="ECO:0007669"/>
    <property type="project" value="InterPro"/>
</dbReference>
<dbReference type="Proteomes" id="UP000053237">
    <property type="component" value="Unassembled WGS sequence"/>
</dbReference>
<dbReference type="GO" id="GO:0005524">
    <property type="term" value="F:ATP binding"/>
    <property type="evidence" value="ECO:0007669"/>
    <property type="project" value="InterPro"/>
</dbReference>
<dbReference type="SUPFAM" id="SSF52540">
    <property type="entry name" value="P-loop containing nucleoside triphosphate hydrolases"/>
    <property type="match status" value="1"/>
</dbReference>
<reference evidence="8 9" key="1">
    <citation type="submission" date="2012-05" db="EMBL/GenBank/DDBJ databases">
        <title>Recombination and specialization in a pathogen metapopulation.</title>
        <authorList>
            <person name="Gardiner A."/>
            <person name="Kemen E."/>
            <person name="Schultz-Larsen T."/>
            <person name="MacLean D."/>
            <person name="Van Oosterhout C."/>
            <person name="Jones J.D.G."/>
        </authorList>
    </citation>
    <scope>NUCLEOTIDE SEQUENCE [LARGE SCALE GENOMIC DNA]</scope>
    <source>
        <strain evidence="8 9">Ac Nc2</strain>
    </source>
</reference>
<dbReference type="PANTHER" id="PTHR47970">
    <property type="entry name" value="KINESIN-LIKE PROTEIN KIF11"/>
    <property type="match status" value="1"/>
</dbReference>
<evidence type="ECO:0000256" key="2">
    <source>
        <dbReference type="ARBA" id="ARBA00022490"/>
    </source>
</evidence>
<organism evidence="8 9">
    <name type="scientific">Albugo candida</name>
    <dbReference type="NCBI Taxonomy" id="65357"/>
    <lineage>
        <taxon>Eukaryota</taxon>
        <taxon>Sar</taxon>
        <taxon>Stramenopiles</taxon>
        <taxon>Oomycota</taxon>
        <taxon>Peronosporomycetes</taxon>
        <taxon>Albuginales</taxon>
        <taxon>Albuginaceae</taxon>
        <taxon>Albugo</taxon>
    </lineage>
</organism>